<keyword evidence="4" id="KW-1185">Reference proteome</keyword>
<accession>A0A0W1AKS5</accession>
<gene>
    <name evidence="3" type="ORF">Lwor_0266</name>
</gene>
<evidence type="ECO:0000256" key="1">
    <source>
        <dbReference type="SAM" id="MobiDB-lite"/>
    </source>
</evidence>
<name>A0A0W1AKS5_9GAMM</name>
<feature type="transmembrane region" description="Helical" evidence="2">
    <location>
        <begin position="47"/>
        <end position="69"/>
    </location>
</feature>
<dbReference type="PATRIC" id="fig|45076.6.peg.292"/>
<proteinExistence type="predicted"/>
<organism evidence="3 4">
    <name type="scientific">Legionella worsleiensis</name>
    <dbReference type="NCBI Taxonomy" id="45076"/>
    <lineage>
        <taxon>Bacteria</taxon>
        <taxon>Pseudomonadati</taxon>
        <taxon>Pseudomonadota</taxon>
        <taxon>Gammaproteobacteria</taxon>
        <taxon>Legionellales</taxon>
        <taxon>Legionellaceae</taxon>
        <taxon>Legionella</taxon>
    </lineage>
</organism>
<dbReference type="EMBL" id="LNZC01000002">
    <property type="protein sequence ID" value="KTD81963.1"/>
    <property type="molecule type" value="Genomic_DNA"/>
</dbReference>
<dbReference type="AlphaFoldDB" id="A0A0W1AKS5"/>
<dbReference type="RefSeq" id="WP_058492047.1">
    <property type="nucleotide sequence ID" value="NZ_CBCRUR010000002.1"/>
</dbReference>
<feature type="region of interest" description="Disordered" evidence="1">
    <location>
        <begin position="166"/>
        <end position="190"/>
    </location>
</feature>
<dbReference type="Proteomes" id="UP000054662">
    <property type="component" value="Unassembled WGS sequence"/>
</dbReference>
<feature type="compositionally biased region" description="Basic and acidic residues" evidence="1">
    <location>
        <begin position="179"/>
        <end position="190"/>
    </location>
</feature>
<evidence type="ECO:0000313" key="4">
    <source>
        <dbReference type="Proteomes" id="UP000054662"/>
    </source>
</evidence>
<evidence type="ECO:0000313" key="3">
    <source>
        <dbReference type="EMBL" id="KTD81963.1"/>
    </source>
</evidence>
<feature type="transmembrane region" description="Helical" evidence="2">
    <location>
        <begin position="121"/>
        <end position="149"/>
    </location>
</feature>
<sequence length="190" mass="21416">MNTEDRALTMSRPRLLAAIYFALLSVAGTIIINAILDSIGIEQIVPIYKMVLWGMIVAACTGAVFGEHIIHAAKPYKAKTFWLGFAMIMASLPVFDLGLLLLMSEEHAKLFSVAKLHDFVYFYFVILAYSYVLFGVFLAIISGLAALYLRDRLVYDILHTQERRKRGAKTKQAESNATHTHEEHAPHRKM</sequence>
<keyword evidence="2" id="KW-0812">Transmembrane</keyword>
<protein>
    <recommendedName>
        <fullName evidence="5">Transmembrane protein</fullName>
    </recommendedName>
</protein>
<keyword evidence="2" id="KW-0472">Membrane</keyword>
<evidence type="ECO:0008006" key="5">
    <source>
        <dbReference type="Google" id="ProtNLM"/>
    </source>
</evidence>
<feature type="transmembrane region" description="Helical" evidence="2">
    <location>
        <begin position="15"/>
        <end position="35"/>
    </location>
</feature>
<dbReference type="STRING" id="45076.Lwor_0266"/>
<keyword evidence="2" id="KW-1133">Transmembrane helix</keyword>
<evidence type="ECO:0000256" key="2">
    <source>
        <dbReference type="SAM" id="Phobius"/>
    </source>
</evidence>
<feature type="transmembrane region" description="Helical" evidence="2">
    <location>
        <begin position="81"/>
        <end position="101"/>
    </location>
</feature>
<comment type="caution">
    <text evidence="3">The sequence shown here is derived from an EMBL/GenBank/DDBJ whole genome shotgun (WGS) entry which is preliminary data.</text>
</comment>
<reference evidence="3 4" key="1">
    <citation type="submission" date="2015-11" db="EMBL/GenBank/DDBJ databases">
        <title>Genomic analysis of 38 Legionella species identifies large and diverse effector repertoires.</title>
        <authorList>
            <person name="Burstein D."/>
            <person name="Amaro F."/>
            <person name="Zusman T."/>
            <person name="Lifshitz Z."/>
            <person name="Cohen O."/>
            <person name="Gilbert J.A."/>
            <person name="Pupko T."/>
            <person name="Shuman H.A."/>
            <person name="Segal G."/>
        </authorList>
    </citation>
    <scope>NUCLEOTIDE SEQUENCE [LARGE SCALE GENOMIC DNA]</scope>
    <source>
        <strain evidence="3 4">ATCC 49508</strain>
    </source>
</reference>